<gene>
    <name evidence="3" type="ORF">SAMN05444266_103380</name>
</gene>
<evidence type="ECO:0000313" key="3">
    <source>
        <dbReference type="EMBL" id="SHL45228.1"/>
    </source>
</evidence>
<dbReference type="RefSeq" id="WP_073080168.1">
    <property type="nucleotide sequence ID" value="NZ_FRBL01000003.1"/>
</dbReference>
<dbReference type="InterPro" id="IPR029010">
    <property type="entry name" value="ThuA-like"/>
</dbReference>
<dbReference type="STRING" id="1419482.SAMN05444266_103380"/>
<dbReference type="AlphaFoldDB" id="A0A1M7AR88"/>
<keyword evidence="4" id="KW-1185">Reference proteome</keyword>
<reference evidence="3 4" key="1">
    <citation type="submission" date="2016-11" db="EMBL/GenBank/DDBJ databases">
        <authorList>
            <person name="Jaros S."/>
            <person name="Januszkiewicz K."/>
            <person name="Wedrychowicz H."/>
        </authorList>
    </citation>
    <scope>NUCLEOTIDE SEQUENCE [LARGE SCALE GENOMIC DNA]</scope>
    <source>
        <strain evidence="3 4">DSM 27406</strain>
    </source>
</reference>
<sequence>MKALPITIVIACLLAGQLFAQSPAKKVLVLYENGGHHLAFSKRAMPWLDSVAAARHWQLDYSTTAAVINDSSLQHYQLVLQLDYPPYSWPDAAVKAFESYIRQGKGGWVGLHHATLLGEFDGFPMWNWFSSFMGDIRFKDYIANFATGTVAVEDTRHPVMQGIPAAFTVSNEEWYTYNKSPRPNVHVLARVNEASYNPPSDKKMGDHPVVWTNQHMKARNVYIFMGHSPSHFNNAAYTKLLANALIWAIGEKK</sequence>
<accession>A0A1M7AR88</accession>
<dbReference type="Proteomes" id="UP000184420">
    <property type="component" value="Unassembled WGS sequence"/>
</dbReference>
<proteinExistence type="predicted"/>
<feature type="chain" id="PRO_5012658196" description="ThuA-like domain-containing protein" evidence="1">
    <location>
        <begin position="21"/>
        <end position="253"/>
    </location>
</feature>
<dbReference type="Pfam" id="PF06283">
    <property type="entry name" value="ThuA"/>
    <property type="match status" value="1"/>
</dbReference>
<protein>
    <recommendedName>
        <fullName evidence="2">ThuA-like domain-containing protein</fullName>
    </recommendedName>
</protein>
<keyword evidence="1" id="KW-0732">Signal</keyword>
<dbReference type="SUPFAM" id="SSF52317">
    <property type="entry name" value="Class I glutamine amidotransferase-like"/>
    <property type="match status" value="1"/>
</dbReference>
<feature type="signal peptide" evidence="1">
    <location>
        <begin position="1"/>
        <end position="20"/>
    </location>
</feature>
<organism evidence="3 4">
    <name type="scientific">Chitinophaga jiangningensis</name>
    <dbReference type="NCBI Taxonomy" id="1419482"/>
    <lineage>
        <taxon>Bacteria</taxon>
        <taxon>Pseudomonadati</taxon>
        <taxon>Bacteroidota</taxon>
        <taxon>Chitinophagia</taxon>
        <taxon>Chitinophagales</taxon>
        <taxon>Chitinophagaceae</taxon>
        <taxon>Chitinophaga</taxon>
    </lineage>
</organism>
<dbReference type="PANTHER" id="PTHR40469">
    <property type="entry name" value="SECRETED GLYCOSYL HYDROLASE"/>
    <property type="match status" value="1"/>
</dbReference>
<dbReference type="OrthoDB" id="1117240at2"/>
<dbReference type="Gene3D" id="3.40.50.880">
    <property type="match status" value="1"/>
</dbReference>
<name>A0A1M7AR88_9BACT</name>
<dbReference type="PANTHER" id="PTHR40469:SF2">
    <property type="entry name" value="GALACTOSE-BINDING DOMAIN-LIKE SUPERFAMILY PROTEIN"/>
    <property type="match status" value="1"/>
</dbReference>
<feature type="domain" description="ThuA-like" evidence="2">
    <location>
        <begin position="26"/>
        <end position="248"/>
    </location>
</feature>
<evidence type="ECO:0000259" key="2">
    <source>
        <dbReference type="Pfam" id="PF06283"/>
    </source>
</evidence>
<dbReference type="EMBL" id="FRBL01000003">
    <property type="protein sequence ID" value="SHL45228.1"/>
    <property type="molecule type" value="Genomic_DNA"/>
</dbReference>
<dbReference type="InterPro" id="IPR029062">
    <property type="entry name" value="Class_I_gatase-like"/>
</dbReference>
<evidence type="ECO:0000313" key="4">
    <source>
        <dbReference type="Proteomes" id="UP000184420"/>
    </source>
</evidence>
<evidence type="ECO:0000256" key="1">
    <source>
        <dbReference type="SAM" id="SignalP"/>
    </source>
</evidence>